<dbReference type="AlphaFoldDB" id="A0A8X7CTV6"/>
<reference evidence="1" key="1">
    <citation type="submission" date="2020-08" db="EMBL/GenBank/DDBJ databases">
        <title>Multicomponent nature underlies the extraordinary mechanical properties of spider dragline silk.</title>
        <authorList>
            <person name="Kono N."/>
            <person name="Nakamura H."/>
            <person name="Mori M."/>
            <person name="Yoshida Y."/>
            <person name="Ohtoshi R."/>
            <person name="Malay A.D."/>
            <person name="Moran D.A.P."/>
            <person name="Tomita M."/>
            <person name="Numata K."/>
            <person name="Arakawa K."/>
        </authorList>
    </citation>
    <scope>NUCLEOTIDE SEQUENCE</scope>
</reference>
<feature type="non-terminal residue" evidence="1">
    <location>
        <position position="41"/>
    </location>
</feature>
<evidence type="ECO:0000313" key="2">
    <source>
        <dbReference type="Proteomes" id="UP000886998"/>
    </source>
</evidence>
<dbReference type="Proteomes" id="UP000886998">
    <property type="component" value="Unassembled WGS sequence"/>
</dbReference>
<evidence type="ECO:0000313" key="1">
    <source>
        <dbReference type="EMBL" id="GFY79130.1"/>
    </source>
</evidence>
<protein>
    <submittedName>
        <fullName evidence="1">Uncharacterized protein</fullName>
    </submittedName>
</protein>
<keyword evidence="2" id="KW-1185">Reference proteome</keyword>
<name>A0A8X7CTV6_9ARAC</name>
<dbReference type="EMBL" id="BMAV01023420">
    <property type="protein sequence ID" value="GFY79130.1"/>
    <property type="molecule type" value="Genomic_DNA"/>
</dbReference>
<proteinExistence type="predicted"/>
<gene>
    <name evidence="1" type="ORF">TNIN_157811</name>
</gene>
<comment type="caution">
    <text evidence="1">The sequence shown here is derived from an EMBL/GenBank/DDBJ whole genome shotgun (WGS) entry which is preliminary data.</text>
</comment>
<organism evidence="1 2">
    <name type="scientific">Trichonephila inaurata madagascariensis</name>
    <dbReference type="NCBI Taxonomy" id="2747483"/>
    <lineage>
        <taxon>Eukaryota</taxon>
        <taxon>Metazoa</taxon>
        <taxon>Ecdysozoa</taxon>
        <taxon>Arthropoda</taxon>
        <taxon>Chelicerata</taxon>
        <taxon>Arachnida</taxon>
        <taxon>Araneae</taxon>
        <taxon>Araneomorphae</taxon>
        <taxon>Entelegynae</taxon>
        <taxon>Araneoidea</taxon>
        <taxon>Nephilidae</taxon>
        <taxon>Trichonephila</taxon>
        <taxon>Trichonephila inaurata</taxon>
    </lineage>
</organism>
<sequence length="41" mass="4890">MPKHSSFRHLFWTPGVNYALISVRVRMLLEEPMDDTWNEGQ</sequence>
<accession>A0A8X7CTV6</accession>